<dbReference type="InterPro" id="IPR016102">
    <property type="entry name" value="Succinyl-CoA_synth-like"/>
</dbReference>
<dbReference type="SMART" id="SM00881">
    <property type="entry name" value="CoA_binding"/>
    <property type="match status" value="1"/>
</dbReference>
<dbReference type="InterPro" id="IPR036291">
    <property type="entry name" value="NAD(P)-bd_dom_sf"/>
</dbReference>
<evidence type="ECO:0000313" key="3">
    <source>
        <dbReference type="Proteomes" id="UP000053766"/>
    </source>
</evidence>
<dbReference type="Proteomes" id="UP000053766">
    <property type="component" value="Unassembled WGS sequence"/>
</dbReference>
<dbReference type="Gene3D" id="3.40.50.720">
    <property type="entry name" value="NAD(P)-binding Rossmann-like Domain"/>
    <property type="match status" value="2"/>
</dbReference>
<dbReference type="InterPro" id="IPR003781">
    <property type="entry name" value="CoA-bd"/>
</dbReference>
<feature type="domain" description="CoA-binding" evidence="1">
    <location>
        <begin position="30"/>
        <end position="123"/>
    </location>
</feature>
<dbReference type="Gene3D" id="3.40.50.261">
    <property type="entry name" value="Succinyl-CoA synthetase domains"/>
    <property type="match status" value="1"/>
</dbReference>
<dbReference type="AlphaFoldDB" id="A0A0D8X8V8"/>
<dbReference type="GO" id="GO:0004776">
    <property type="term" value="F:succinate-CoA ligase (GDP-forming) activity"/>
    <property type="evidence" value="ECO:0007669"/>
    <property type="project" value="TreeGrafter"/>
</dbReference>
<proteinExistence type="predicted"/>
<reference evidence="3" key="2">
    <citation type="journal article" date="2016" name="Sci. Rep.">
        <title>Dictyocaulus viviparus genome, variome and transcriptome elucidate lungworm biology and support future intervention.</title>
        <authorList>
            <person name="McNulty S.N."/>
            <person name="Strube C."/>
            <person name="Rosa B.A."/>
            <person name="Martin J.C."/>
            <person name="Tyagi R."/>
            <person name="Choi Y.J."/>
            <person name="Wang Q."/>
            <person name="Hallsworth Pepin K."/>
            <person name="Zhang X."/>
            <person name="Ozersky P."/>
            <person name="Wilson R.K."/>
            <person name="Sternberg P.W."/>
            <person name="Gasser R.B."/>
            <person name="Mitreva M."/>
        </authorList>
    </citation>
    <scope>NUCLEOTIDE SEQUENCE [LARGE SCALE GENOMIC DNA]</scope>
    <source>
        <strain evidence="3">HannoverDv2000</strain>
    </source>
</reference>
<dbReference type="GO" id="GO:0009361">
    <property type="term" value="C:succinate-CoA ligase complex (ADP-forming)"/>
    <property type="evidence" value="ECO:0007669"/>
    <property type="project" value="TreeGrafter"/>
</dbReference>
<dbReference type="OrthoDB" id="1664372at2759"/>
<dbReference type="PANTHER" id="PTHR11117">
    <property type="entry name" value="SUCCINYL-COA LIGASE SUBUNIT ALPHA"/>
    <property type="match status" value="1"/>
</dbReference>
<reference evidence="2 3" key="1">
    <citation type="submission" date="2013-11" db="EMBL/GenBank/DDBJ databases">
        <title>Draft genome of the bovine lungworm Dictyocaulus viviparus.</title>
        <authorList>
            <person name="Mitreva M."/>
        </authorList>
    </citation>
    <scope>NUCLEOTIDE SEQUENCE [LARGE SCALE GENOMIC DNA]</scope>
    <source>
        <strain evidence="2 3">HannoverDv2000</strain>
    </source>
</reference>
<dbReference type="Pfam" id="PF02629">
    <property type="entry name" value="CoA_binding"/>
    <property type="match status" value="1"/>
</dbReference>
<dbReference type="GO" id="GO:0005739">
    <property type="term" value="C:mitochondrion"/>
    <property type="evidence" value="ECO:0007669"/>
    <property type="project" value="TreeGrafter"/>
</dbReference>
<protein>
    <submittedName>
        <fullName evidence="2">CoA binding domain protein</fullName>
    </submittedName>
</protein>
<dbReference type="GO" id="GO:0006099">
    <property type="term" value="P:tricarboxylic acid cycle"/>
    <property type="evidence" value="ECO:0007669"/>
    <property type="project" value="TreeGrafter"/>
</dbReference>
<dbReference type="STRING" id="29172.A0A0D8X8V8"/>
<accession>A0A0D8X8V8</accession>
<name>A0A0D8X8V8_DICVI</name>
<dbReference type="EMBL" id="KN716930">
    <property type="protein sequence ID" value="KJH41020.1"/>
    <property type="molecule type" value="Genomic_DNA"/>
</dbReference>
<sequence length="197" mass="21658">MFRTMSLPSWMQLSRPMVRTMYSRTINNLKINKDTKVIIQGFTGKQGTFHGQQMIEYGTKVVGGVSPNKREHSDGHQSIKFLQAGSTHLGLPVFGSVAEAKEKTGCNATAIYIELIVCITEGIPQQDMVRAKSKLLKQCKSRLLGPNCPGIIASEQCKVGIMPGQIHKKGCIGYTVFIHALHCDSSCHWSHVSSVAK</sequence>
<dbReference type="GO" id="GO:0004775">
    <property type="term" value="F:succinate-CoA ligase (ADP-forming) activity"/>
    <property type="evidence" value="ECO:0007669"/>
    <property type="project" value="TreeGrafter"/>
</dbReference>
<evidence type="ECO:0000313" key="2">
    <source>
        <dbReference type="EMBL" id="KJH41020.1"/>
    </source>
</evidence>
<keyword evidence="3" id="KW-1185">Reference proteome</keyword>
<dbReference type="SUPFAM" id="SSF51735">
    <property type="entry name" value="NAD(P)-binding Rossmann-fold domains"/>
    <property type="match status" value="1"/>
</dbReference>
<gene>
    <name evidence="2" type="ORF">DICVIV_13016</name>
</gene>
<evidence type="ECO:0000259" key="1">
    <source>
        <dbReference type="SMART" id="SM00881"/>
    </source>
</evidence>
<organism evidence="2 3">
    <name type="scientific">Dictyocaulus viviparus</name>
    <name type="common">Bovine lungworm</name>
    <dbReference type="NCBI Taxonomy" id="29172"/>
    <lineage>
        <taxon>Eukaryota</taxon>
        <taxon>Metazoa</taxon>
        <taxon>Ecdysozoa</taxon>
        <taxon>Nematoda</taxon>
        <taxon>Chromadorea</taxon>
        <taxon>Rhabditida</taxon>
        <taxon>Rhabditina</taxon>
        <taxon>Rhabditomorpha</taxon>
        <taxon>Strongyloidea</taxon>
        <taxon>Metastrongylidae</taxon>
        <taxon>Dictyocaulus</taxon>
    </lineage>
</organism>
<dbReference type="PANTHER" id="PTHR11117:SF2">
    <property type="entry name" value="SUCCINATE--COA LIGASE [ADP_GDP-FORMING] SUBUNIT ALPHA, MITOCHONDRIAL"/>
    <property type="match status" value="1"/>
</dbReference>